<evidence type="ECO:0000313" key="2">
    <source>
        <dbReference type="EMBL" id="RNA03604.1"/>
    </source>
</evidence>
<accession>A0A3M7PXD5</accession>
<sequence length="104" mass="11652">MSNDENFTDLKIDQISNEDISKDKRAVAFVIMTMLPMMIDDVIVAAIAIKMMVPILKSGLRLIDQRPSSPDYLSNSLLSNYFEKRSQIVRFGSVINSIVNAALN</sequence>
<gene>
    <name evidence="2" type="ORF">BpHYR1_054416</name>
</gene>
<keyword evidence="1" id="KW-1133">Transmembrane helix</keyword>
<evidence type="ECO:0000256" key="1">
    <source>
        <dbReference type="SAM" id="Phobius"/>
    </source>
</evidence>
<feature type="transmembrane region" description="Helical" evidence="1">
    <location>
        <begin position="26"/>
        <end position="49"/>
    </location>
</feature>
<reference evidence="2 3" key="1">
    <citation type="journal article" date="2018" name="Sci. Rep.">
        <title>Genomic signatures of local adaptation to the degree of environmental predictability in rotifers.</title>
        <authorList>
            <person name="Franch-Gras L."/>
            <person name="Hahn C."/>
            <person name="Garcia-Roger E.M."/>
            <person name="Carmona M.J."/>
            <person name="Serra M."/>
            <person name="Gomez A."/>
        </authorList>
    </citation>
    <scope>NUCLEOTIDE SEQUENCE [LARGE SCALE GENOMIC DNA]</scope>
    <source>
        <strain evidence="2">HYR1</strain>
    </source>
</reference>
<proteinExistence type="predicted"/>
<keyword evidence="3" id="KW-1185">Reference proteome</keyword>
<dbReference type="AlphaFoldDB" id="A0A3M7PXD5"/>
<dbReference type="EMBL" id="REGN01008423">
    <property type="protein sequence ID" value="RNA03604.1"/>
    <property type="molecule type" value="Genomic_DNA"/>
</dbReference>
<keyword evidence="1" id="KW-0472">Membrane</keyword>
<keyword evidence="1" id="KW-0812">Transmembrane</keyword>
<comment type="caution">
    <text evidence="2">The sequence shown here is derived from an EMBL/GenBank/DDBJ whole genome shotgun (WGS) entry which is preliminary data.</text>
</comment>
<organism evidence="2 3">
    <name type="scientific">Brachionus plicatilis</name>
    <name type="common">Marine rotifer</name>
    <name type="synonym">Brachionus muelleri</name>
    <dbReference type="NCBI Taxonomy" id="10195"/>
    <lineage>
        <taxon>Eukaryota</taxon>
        <taxon>Metazoa</taxon>
        <taxon>Spiralia</taxon>
        <taxon>Gnathifera</taxon>
        <taxon>Rotifera</taxon>
        <taxon>Eurotatoria</taxon>
        <taxon>Monogononta</taxon>
        <taxon>Pseudotrocha</taxon>
        <taxon>Ploima</taxon>
        <taxon>Brachionidae</taxon>
        <taxon>Brachionus</taxon>
    </lineage>
</organism>
<protein>
    <submittedName>
        <fullName evidence="2">Uncharacterized protein</fullName>
    </submittedName>
</protein>
<name>A0A3M7PXD5_BRAPC</name>
<evidence type="ECO:0000313" key="3">
    <source>
        <dbReference type="Proteomes" id="UP000276133"/>
    </source>
</evidence>
<dbReference type="Proteomes" id="UP000276133">
    <property type="component" value="Unassembled WGS sequence"/>
</dbReference>